<dbReference type="NCBIfam" id="TIGR00621">
    <property type="entry name" value="ssb"/>
    <property type="match status" value="1"/>
</dbReference>
<name>A0A1H7FBB6_9LACT</name>
<proteinExistence type="inferred from homology"/>
<dbReference type="PANTHER" id="PTHR10302:SF27">
    <property type="entry name" value="SINGLE-STRANDED DNA-BINDING PROTEIN"/>
    <property type="match status" value="1"/>
</dbReference>
<reference evidence="5" key="1">
    <citation type="submission" date="2016-10" db="EMBL/GenBank/DDBJ databases">
        <authorList>
            <person name="Varghese N."/>
            <person name="Submissions S."/>
        </authorList>
    </citation>
    <scope>NUCLEOTIDE SEQUENCE [LARGE SCALE GENOMIC DNA]</scope>
    <source>
        <strain evidence="5">DSM 19183</strain>
    </source>
</reference>
<dbReference type="CDD" id="cd04496">
    <property type="entry name" value="SSB_OBF"/>
    <property type="match status" value="1"/>
</dbReference>
<sequence length="114" mass="12763">MNAISLIGRLTKDIELKDVGEGRLVTSNTLAVRKAYKKDGSSDADFIPFVAWGKRAELLEEYCSKGDLIALTGRMQSRSYKTESEDTRYVVEMLVEDLEFLQKKSPDKAAVQPS</sequence>
<dbReference type="PANTHER" id="PTHR10302">
    <property type="entry name" value="SINGLE-STRANDED DNA-BINDING PROTEIN"/>
    <property type="match status" value="1"/>
</dbReference>
<dbReference type="OrthoDB" id="9809878at2"/>
<dbReference type="Proteomes" id="UP000199081">
    <property type="component" value="Unassembled WGS sequence"/>
</dbReference>
<dbReference type="EMBL" id="FNZU01000001">
    <property type="protein sequence ID" value="SEK21330.1"/>
    <property type="molecule type" value="Genomic_DNA"/>
</dbReference>
<dbReference type="InterPro" id="IPR012340">
    <property type="entry name" value="NA-bd_OB-fold"/>
</dbReference>
<comment type="subunit">
    <text evidence="2">Homotetramer.</text>
</comment>
<dbReference type="HAMAP" id="MF_00984">
    <property type="entry name" value="SSB"/>
    <property type="match status" value="1"/>
</dbReference>
<evidence type="ECO:0000256" key="3">
    <source>
        <dbReference type="PIRNR" id="PIRNR002070"/>
    </source>
</evidence>
<evidence type="ECO:0000313" key="5">
    <source>
        <dbReference type="Proteomes" id="UP000199081"/>
    </source>
</evidence>
<comment type="caution">
    <text evidence="2">Lacks conserved residue(s) required for the propagation of feature annotation.</text>
</comment>
<protein>
    <recommendedName>
        <fullName evidence="2 3">Single-stranded DNA-binding protein</fullName>
        <shortName evidence="2">SSB</shortName>
    </recommendedName>
</protein>
<dbReference type="InterPro" id="IPR011344">
    <property type="entry name" value="ssDNA-bd"/>
</dbReference>
<dbReference type="AlphaFoldDB" id="A0A1H7FBB6"/>
<accession>A0A1H7FBB6</accession>
<dbReference type="GO" id="GO:0009295">
    <property type="term" value="C:nucleoid"/>
    <property type="evidence" value="ECO:0007669"/>
    <property type="project" value="TreeGrafter"/>
</dbReference>
<dbReference type="Gene3D" id="2.40.50.140">
    <property type="entry name" value="Nucleic acid-binding proteins"/>
    <property type="match status" value="1"/>
</dbReference>
<evidence type="ECO:0000256" key="2">
    <source>
        <dbReference type="HAMAP-Rule" id="MF_00984"/>
    </source>
</evidence>
<dbReference type="STRING" id="426702.SAMN04488099_101202"/>
<organism evidence="4 5">
    <name type="scientific">Alkalibacterium pelagium</name>
    <dbReference type="NCBI Taxonomy" id="426702"/>
    <lineage>
        <taxon>Bacteria</taxon>
        <taxon>Bacillati</taxon>
        <taxon>Bacillota</taxon>
        <taxon>Bacilli</taxon>
        <taxon>Lactobacillales</taxon>
        <taxon>Carnobacteriaceae</taxon>
        <taxon>Alkalibacterium</taxon>
    </lineage>
</organism>
<dbReference type="PROSITE" id="PS50935">
    <property type="entry name" value="SSB"/>
    <property type="match status" value="1"/>
</dbReference>
<dbReference type="InterPro" id="IPR000424">
    <property type="entry name" value="Primosome_PriB/ssb"/>
</dbReference>
<dbReference type="SUPFAM" id="SSF50249">
    <property type="entry name" value="Nucleic acid-binding proteins"/>
    <property type="match status" value="1"/>
</dbReference>
<keyword evidence="5" id="KW-1185">Reference proteome</keyword>
<keyword evidence="1 2" id="KW-0238">DNA-binding</keyword>
<dbReference type="PIRSF" id="PIRSF002070">
    <property type="entry name" value="SSB"/>
    <property type="match status" value="1"/>
</dbReference>
<dbReference type="GO" id="GO:0003697">
    <property type="term" value="F:single-stranded DNA binding"/>
    <property type="evidence" value="ECO:0007669"/>
    <property type="project" value="UniProtKB-UniRule"/>
</dbReference>
<dbReference type="Pfam" id="PF00436">
    <property type="entry name" value="SSB"/>
    <property type="match status" value="1"/>
</dbReference>
<evidence type="ECO:0000256" key="1">
    <source>
        <dbReference type="ARBA" id="ARBA00023125"/>
    </source>
</evidence>
<gene>
    <name evidence="4" type="ORF">SAMN04488099_101202</name>
</gene>
<dbReference type="GO" id="GO:0006260">
    <property type="term" value="P:DNA replication"/>
    <property type="evidence" value="ECO:0007669"/>
    <property type="project" value="InterPro"/>
</dbReference>
<evidence type="ECO:0000313" key="4">
    <source>
        <dbReference type="EMBL" id="SEK21330.1"/>
    </source>
</evidence>